<sequence length="165" mass="18503">MVALSIFNEMAASGHCRRLKNKMRLKNFLKAIGFLLIVLTTRASWADSASVTANSTTPQTCPVIDQVPDDAEFVRTHGIDLAIFPHKHLPHPFSGCQYVWIGDADEPKSMVKFSVAYFEDHHVQRFVGQEPRKDPFKCIYRNGNLVQGESENAKNCPTAEALENL</sequence>
<dbReference type="AlphaFoldDB" id="A0A843S719"/>
<dbReference type="RefSeq" id="WP_152800745.1">
    <property type="nucleotide sequence ID" value="NZ_WHUF01000001.1"/>
</dbReference>
<evidence type="ECO:0000313" key="2">
    <source>
        <dbReference type="EMBL" id="MQA18023.1"/>
    </source>
</evidence>
<keyword evidence="3" id="KW-1185">Reference proteome</keyword>
<protein>
    <recommendedName>
        <fullName evidence="4">DUF3757 domain-containing protein</fullName>
    </recommendedName>
</protein>
<reference evidence="2 3" key="1">
    <citation type="submission" date="2019-10" db="EMBL/GenBank/DDBJ databases">
        <title>Two novel species isolated from a subtropical stream in China.</title>
        <authorList>
            <person name="Lu H."/>
        </authorList>
    </citation>
    <scope>NUCLEOTIDE SEQUENCE [LARGE SCALE GENOMIC DNA]</scope>
    <source>
        <strain evidence="2 3">FT103W</strain>
    </source>
</reference>
<accession>A0A843S719</accession>
<keyword evidence="1" id="KW-0732">Signal</keyword>
<dbReference type="EMBL" id="WHUF01000001">
    <property type="protein sequence ID" value="MQA18023.1"/>
    <property type="molecule type" value="Genomic_DNA"/>
</dbReference>
<organism evidence="2 3">
    <name type="scientific">Rugamonas rivuli</name>
    <dbReference type="NCBI Taxonomy" id="2743358"/>
    <lineage>
        <taxon>Bacteria</taxon>
        <taxon>Pseudomonadati</taxon>
        <taxon>Pseudomonadota</taxon>
        <taxon>Betaproteobacteria</taxon>
        <taxon>Burkholderiales</taxon>
        <taxon>Oxalobacteraceae</taxon>
        <taxon>Telluria group</taxon>
        <taxon>Rugamonas</taxon>
    </lineage>
</organism>
<gene>
    <name evidence="2" type="ORF">GEV01_00705</name>
</gene>
<dbReference type="Proteomes" id="UP000444318">
    <property type="component" value="Unassembled WGS sequence"/>
</dbReference>
<evidence type="ECO:0008006" key="4">
    <source>
        <dbReference type="Google" id="ProtNLM"/>
    </source>
</evidence>
<evidence type="ECO:0000313" key="3">
    <source>
        <dbReference type="Proteomes" id="UP000444318"/>
    </source>
</evidence>
<evidence type="ECO:0000256" key="1">
    <source>
        <dbReference type="SAM" id="SignalP"/>
    </source>
</evidence>
<comment type="caution">
    <text evidence="2">The sequence shown here is derived from an EMBL/GenBank/DDBJ whole genome shotgun (WGS) entry which is preliminary data.</text>
</comment>
<proteinExistence type="predicted"/>
<feature type="chain" id="PRO_5032916468" description="DUF3757 domain-containing protein" evidence="1">
    <location>
        <begin position="47"/>
        <end position="165"/>
    </location>
</feature>
<name>A0A843S719_9BURK</name>
<feature type="signal peptide" evidence="1">
    <location>
        <begin position="1"/>
        <end position="46"/>
    </location>
</feature>